<dbReference type="Proteomes" id="UP000533429">
    <property type="component" value="Unassembled WGS sequence"/>
</dbReference>
<name>A0A850R3V1_PHODD</name>
<proteinExistence type="predicted"/>
<reference evidence="1 2" key="1">
    <citation type="submission" date="2020-06" db="EMBL/GenBank/DDBJ databases">
        <title>Photobacterium damselae subsp. damselae comparative genomics.</title>
        <authorList>
            <person name="Osorio C.R."/>
        </authorList>
    </citation>
    <scope>NUCLEOTIDE SEQUENCE [LARGE SCALE GENOMIC DNA]</scope>
    <source>
        <strain evidence="1 2">TW250/03</strain>
    </source>
</reference>
<protein>
    <submittedName>
        <fullName evidence="1">Uncharacterized protein</fullName>
    </submittedName>
</protein>
<evidence type="ECO:0000313" key="2">
    <source>
        <dbReference type="Proteomes" id="UP000533429"/>
    </source>
</evidence>
<sequence>QQQMVKRFQLQHTPSKVMLGDGKIIITEYGTRSQYVALDENKAAQTAAATTKGN</sequence>
<dbReference type="AlphaFoldDB" id="A0A850R3V1"/>
<organism evidence="1 2">
    <name type="scientific">Photobacterium damselae subsp. damselae</name>
    <name type="common">Listonella damsela</name>
    <dbReference type="NCBI Taxonomy" id="85581"/>
    <lineage>
        <taxon>Bacteria</taxon>
        <taxon>Pseudomonadati</taxon>
        <taxon>Pseudomonadota</taxon>
        <taxon>Gammaproteobacteria</taxon>
        <taxon>Vibrionales</taxon>
        <taxon>Vibrionaceae</taxon>
        <taxon>Photobacterium</taxon>
    </lineage>
</organism>
<comment type="caution">
    <text evidence="1">The sequence shown here is derived from an EMBL/GenBank/DDBJ whole genome shotgun (WGS) entry which is preliminary data.</text>
</comment>
<gene>
    <name evidence="1" type="ORF">HWA77_25015</name>
</gene>
<evidence type="ECO:0000313" key="1">
    <source>
        <dbReference type="EMBL" id="NVP03470.1"/>
    </source>
</evidence>
<accession>A0A850R3V1</accession>
<feature type="non-terminal residue" evidence="1">
    <location>
        <position position="1"/>
    </location>
</feature>
<dbReference type="EMBL" id="JABXOR010001621">
    <property type="protein sequence ID" value="NVP03470.1"/>
    <property type="molecule type" value="Genomic_DNA"/>
</dbReference>